<protein>
    <submittedName>
        <fullName evidence="9">Aste57867_17286 protein</fullName>
    </submittedName>
</protein>
<evidence type="ECO:0000313" key="10">
    <source>
        <dbReference type="Proteomes" id="UP000332933"/>
    </source>
</evidence>
<sequence>MAASFFHLPRSHHNMVTLVLVCGWIAAKPRTVDKYAAVHQALGYETLTLLATPFEFFTPEASVHTKSFEAFKAWRQRFPADEPLHIVPHIFSNGGARTWYCFENHLVRAGMPFHVPGMIIDSALTKPYDHKTGPAAFAASVKNPVLRQLLTGLLILVFFVLKWVLIACGQGSPIELHFQRFIERDTAIPKLFLYSTADKMIPASQVEYAIETAQALQTPVTAVNFEDSMHVAHLTKHPERYAQSVETFLAKVAPQTKRPAAH</sequence>
<comment type="similarity">
    <text evidence="1">Belongs to the TMEM53 family.</text>
</comment>
<dbReference type="Pfam" id="PF05705">
    <property type="entry name" value="DUF829"/>
    <property type="match status" value="1"/>
</dbReference>
<accession>A0A485L8C1</accession>
<dbReference type="Proteomes" id="UP000332933">
    <property type="component" value="Unassembled WGS sequence"/>
</dbReference>
<keyword evidence="7" id="KW-0732">Signal</keyword>
<evidence type="ECO:0000256" key="1">
    <source>
        <dbReference type="ARBA" id="ARBA00007387"/>
    </source>
</evidence>
<gene>
    <name evidence="9" type="primary">Aste57867_17286</name>
    <name evidence="8" type="ORF">As57867_017227</name>
    <name evidence="9" type="ORF">ASTE57867_17286</name>
</gene>
<dbReference type="Gene3D" id="3.40.50.1820">
    <property type="entry name" value="alpha/beta hydrolase"/>
    <property type="match status" value="1"/>
</dbReference>
<evidence type="ECO:0000256" key="5">
    <source>
        <dbReference type="ARBA" id="ARBA00023242"/>
    </source>
</evidence>
<evidence type="ECO:0000256" key="7">
    <source>
        <dbReference type="SAM" id="SignalP"/>
    </source>
</evidence>
<dbReference type="SUPFAM" id="SSF53474">
    <property type="entry name" value="alpha/beta-Hydrolases"/>
    <property type="match status" value="1"/>
</dbReference>
<dbReference type="OrthoDB" id="67864at2759"/>
<keyword evidence="4" id="KW-0472">Membrane</keyword>
<dbReference type="PANTHER" id="PTHR12265">
    <property type="entry name" value="TRANSMEMBRANE PROTEIN 53"/>
    <property type="match status" value="1"/>
</dbReference>
<dbReference type="PANTHER" id="PTHR12265:SF30">
    <property type="entry name" value="TRANSMEMBRANE PROTEIN 53"/>
    <property type="match status" value="1"/>
</dbReference>
<dbReference type="AlphaFoldDB" id="A0A485L8C1"/>
<organism evidence="9 10">
    <name type="scientific">Aphanomyces stellatus</name>
    <dbReference type="NCBI Taxonomy" id="120398"/>
    <lineage>
        <taxon>Eukaryota</taxon>
        <taxon>Sar</taxon>
        <taxon>Stramenopiles</taxon>
        <taxon>Oomycota</taxon>
        <taxon>Saprolegniomycetes</taxon>
        <taxon>Saprolegniales</taxon>
        <taxon>Verrucalvaceae</taxon>
        <taxon>Aphanomyces</taxon>
    </lineage>
</organism>
<evidence type="ECO:0000256" key="3">
    <source>
        <dbReference type="ARBA" id="ARBA00022989"/>
    </source>
</evidence>
<keyword evidence="10" id="KW-1185">Reference proteome</keyword>
<keyword evidence="3" id="KW-1133">Transmembrane helix</keyword>
<feature type="chain" id="PRO_5036116375" evidence="7">
    <location>
        <begin position="28"/>
        <end position="262"/>
    </location>
</feature>
<feature type="signal peptide" evidence="7">
    <location>
        <begin position="1"/>
        <end position="27"/>
    </location>
</feature>
<name>A0A485L8C1_9STRA</name>
<evidence type="ECO:0000256" key="2">
    <source>
        <dbReference type="ARBA" id="ARBA00022692"/>
    </source>
</evidence>
<reference evidence="9 10" key="1">
    <citation type="submission" date="2019-03" db="EMBL/GenBank/DDBJ databases">
        <authorList>
            <person name="Gaulin E."/>
            <person name="Dumas B."/>
        </authorList>
    </citation>
    <scope>NUCLEOTIDE SEQUENCE [LARGE SCALE GENOMIC DNA]</scope>
    <source>
        <strain evidence="9">CBS 568.67</strain>
    </source>
</reference>
<reference evidence="8" key="2">
    <citation type="submission" date="2019-06" db="EMBL/GenBank/DDBJ databases">
        <title>Genomics analysis of Aphanomyces spp. identifies a new class of oomycete effector associated with host adaptation.</title>
        <authorList>
            <person name="Gaulin E."/>
        </authorList>
    </citation>
    <scope>NUCLEOTIDE SEQUENCE</scope>
    <source>
        <strain evidence="8">CBS 578.67</strain>
    </source>
</reference>
<keyword evidence="5" id="KW-0539">Nucleus</keyword>
<evidence type="ECO:0000313" key="8">
    <source>
        <dbReference type="EMBL" id="KAF0691513.1"/>
    </source>
</evidence>
<evidence type="ECO:0000313" key="9">
    <source>
        <dbReference type="EMBL" id="VFT94042.1"/>
    </source>
</evidence>
<comment type="subcellular location">
    <subcellularLocation>
        <location evidence="6">Nucleus outer membrane</location>
        <topology evidence="6">Single-pass membrane protein</topology>
    </subcellularLocation>
</comment>
<evidence type="ECO:0000256" key="4">
    <source>
        <dbReference type="ARBA" id="ARBA00023136"/>
    </source>
</evidence>
<proteinExistence type="inferred from homology"/>
<dbReference type="InterPro" id="IPR008547">
    <property type="entry name" value="DUF829_TMEM53"/>
</dbReference>
<dbReference type="EMBL" id="VJMH01006083">
    <property type="protein sequence ID" value="KAF0691513.1"/>
    <property type="molecule type" value="Genomic_DNA"/>
</dbReference>
<evidence type="ECO:0000256" key="6">
    <source>
        <dbReference type="ARBA" id="ARBA00034303"/>
    </source>
</evidence>
<dbReference type="GO" id="GO:0005640">
    <property type="term" value="C:nuclear outer membrane"/>
    <property type="evidence" value="ECO:0007669"/>
    <property type="project" value="UniProtKB-SubCell"/>
</dbReference>
<keyword evidence="2" id="KW-0812">Transmembrane</keyword>
<dbReference type="InterPro" id="IPR029058">
    <property type="entry name" value="AB_hydrolase_fold"/>
</dbReference>
<dbReference type="EMBL" id="CAADRA010006104">
    <property type="protein sequence ID" value="VFT94042.1"/>
    <property type="molecule type" value="Genomic_DNA"/>
</dbReference>